<name>A0AAQ3TUK8_PASNO</name>
<gene>
    <name evidence="2" type="ORF">U9M48_027543</name>
</gene>
<feature type="compositionally biased region" description="Basic and acidic residues" evidence="1">
    <location>
        <begin position="1"/>
        <end position="11"/>
    </location>
</feature>
<evidence type="ECO:0000313" key="3">
    <source>
        <dbReference type="Proteomes" id="UP001341281"/>
    </source>
</evidence>
<keyword evidence="3" id="KW-1185">Reference proteome</keyword>
<proteinExistence type="predicted"/>
<evidence type="ECO:0000256" key="1">
    <source>
        <dbReference type="SAM" id="MobiDB-lite"/>
    </source>
</evidence>
<dbReference type="PANTHER" id="PTHR34367:SF3">
    <property type="entry name" value="DUF4005 DOMAIN-CONTAINING PROTEIN"/>
    <property type="match status" value="1"/>
</dbReference>
<organism evidence="2 3">
    <name type="scientific">Paspalum notatum var. saurae</name>
    <dbReference type="NCBI Taxonomy" id="547442"/>
    <lineage>
        <taxon>Eukaryota</taxon>
        <taxon>Viridiplantae</taxon>
        <taxon>Streptophyta</taxon>
        <taxon>Embryophyta</taxon>
        <taxon>Tracheophyta</taxon>
        <taxon>Spermatophyta</taxon>
        <taxon>Magnoliopsida</taxon>
        <taxon>Liliopsida</taxon>
        <taxon>Poales</taxon>
        <taxon>Poaceae</taxon>
        <taxon>PACMAD clade</taxon>
        <taxon>Panicoideae</taxon>
        <taxon>Andropogonodae</taxon>
        <taxon>Paspaleae</taxon>
        <taxon>Paspalinae</taxon>
        <taxon>Paspalum</taxon>
    </lineage>
</organism>
<dbReference type="PANTHER" id="PTHR34367">
    <property type="entry name" value="OS02G0734667 PROTEIN"/>
    <property type="match status" value="1"/>
</dbReference>
<feature type="region of interest" description="Disordered" evidence="1">
    <location>
        <begin position="1"/>
        <end position="104"/>
    </location>
</feature>
<dbReference type="EMBL" id="CP144750">
    <property type="protein sequence ID" value="WVZ80026.1"/>
    <property type="molecule type" value="Genomic_DNA"/>
</dbReference>
<reference evidence="2 3" key="1">
    <citation type="submission" date="2024-02" db="EMBL/GenBank/DDBJ databases">
        <title>High-quality chromosome-scale genome assembly of Pensacola bahiagrass (Paspalum notatum Flugge var. saurae).</title>
        <authorList>
            <person name="Vega J.M."/>
            <person name="Podio M."/>
            <person name="Orjuela J."/>
            <person name="Siena L.A."/>
            <person name="Pessino S.C."/>
            <person name="Combes M.C."/>
            <person name="Mariac C."/>
            <person name="Albertini E."/>
            <person name="Pupilli F."/>
            <person name="Ortiz J.P.A."/>
            <person name="Leblanc O."/>
        </authorList>
    </citation>
    <scope>NUCLEOTIDE SEQUENCE [LARGE SCALE GENOMIC DNA]</scope>
    <source>
        <strain evidence="2">R1</strain>
        <tissue evidence="2">Leaf</tissue>
    </source>
</reference>
<dbReference type="Proteomes" id="UP001341281">
    <property type="component" value="Chromosome 06"/>
</dbReference>
<dbReference type="InterPro" id="IPR040412">
    <property type="entry name" value="At1g65710-like"/>
</dbReference>
<feature type="compositionally biased region" description="Low complexity" evidence="1">
    <location>
        <begin position="25"/>
        <end position="39"/>
    </location>
</feature>
<dbReference type="AlphaFoldDB" id="A0AAQ3TUK8"/>
<protein>
    <submittedName>
        <fullName evidence="2">Uncharacterized protein</fullName>
    </submittedName>
</protein>
<sequence>MVSVPAREKGRAPSPAAASGKRCASPRSSSPARLVPGNENAGGGPAAGPTPVLSRSSSRRNEQSPYRRNPMAELDKNSLRNNSNHSARPQKVKIRQSLNFCSSY</sequence>
<evidence type="ECO:0000313" key="2">
    <source>
        <dbReference type="EMBL" id="WVZ80026.1"/>
    </source>
</evidence>
<accession>A0AAQ3TUK8</accession>